<protein>
    <recommendedName>
        <fullName evidence="4">Glycoside hydrolase family 78 protein</fullName>
    </recommendedName>
</protein>
<reference evidence="2 3" key="1">
    <citation type="submission" date="2014-04" db="EMBL/GenBank/DDBJ databases">
        <authorList>
            <consortium name="DOE Joint Genome Institute"/>
            <person name="Kuo A."/>
            <person name="Martino E."/>
            <person name="Perotto S."/>
            <person name="Kohler A."/>
            <person name="Nagy L.G."/>
            <person name="Floudas D."/>
            <person name="Copeland A."/>
            <person name="Barry K.W."/>
            <person name="Cichocki N."/>
            <person name="Veneault-Fourrey C."/>
            <person name="LaButti K."/>
            <person name="Lindquist E.A."/>
            <person name="Lipzen A."/>
            <person name="Lundell T."/>
            <person name="Morin E."/>
            <person name="Murat C."/>
            <person name="Sun H."/>
            <person name="Tunlid A."/>
            <person name="Henrissat B."/>
            <person name="Grigoriev I.V."/>
            <person name="Hibbett D.S."/>
            <person name="Martin F."/>
            <person name="Nordberg H.P."/>
            <person name="Cantor M.N."/>
            <person name="Hua S.X."/>
        </authorList>
    </citation>
    <scope>NUCLEOTIDE SEQUENCE [LARGE SCALE GENOMIC DNA]</scope>
    <source>
        <strain evidence="2 3">Zn</strain>
    </source>
</reference>
<dbReference type="AlphaFoldDB" id="A0A0C3HT21"/>
<evidence type="ECO:0008006" key="4">
    <source>
        <dbReference type="Google" id="ProtNLM"/>
    </source>
</evidence>
<dbReference type="PANTHER" id="PTHR40616:SF1">
    <property type="entry name" value="LINALOOL DEHYDRATASE_ISOMERASE DOMAIN-CONTAINING PROTEIN"/>
    <property type="match status" value="1"/>
</dbReference>
<name>A0A0C3HT21_OIDMZ</name>
<dbReference type="EMBL" id="KN832872">
    <property type="protein sequence ID" value="KIN05412.1"/>
    <property type="molecule type" value="Genomic_DNA"/>
</dbReference>
<evidence type="ECO:0000313" key="3">
    <source>
        <dbReference type="Proteomes" id="UP000054321"/>
    </source>
</evidence>
<keyword evidence="3" id="KW-1185">Reference proteome</keyword>
<accession>A0A0C3HT21</accession>
<organism evidence="2 3">
    <name type="scientific">Oidiodendron maius (strain Zn)</name>
    <dbReference type="NCBI Taxonomy" id="913774"/>
    <lineage>
        <taxon>Eukaryota</taxon>
        <taxon>Fungi</taxon>
        <taxon>Dikarya</taxon>
        <taxon>Ascomycota</taxon>
        <taxon>Pezizomycotina</taxon>
        <taxon>Leotiomycetes</taxon>
        <taxon>Leotiomycetes incertae sedis</taxon>
        <taxon>Myxotrichaceae</taxon>
        <taxon>Oidiodendron</taxon>
    </lineage>
</organism>
<evidence type="ECO:0000313" key="2">
    <source>
        <dbReference type="EMBL" id="KIN05412.1"/>
    </source>
</evidence>
<reference evidence="3" key="2">
    <citation type="submission" date="2015-01" db="EMBL/GenBank/DDBJ databases">
        <title>Evolutionary Origins and Diversification of the Mycorrhizal Mutualists.</title>
        <authorList>
            <consortium name="DOE Joint Genome Institute"/>
            <consortium name="Mycorrhizal Genomics Consortium"/>
            <person name="Kohler A."/>
            <person name="Kuo A."/>
            <person name="Nagy L.G."/>
            <person name="Floudas D."/>
            <person name="Copeland A."/>
            <person name="Barry K.W."/>
            <person name="Cichocki N."/>
            <person name="Veneault-Fourrey C."/>
            <person name="LaButti K."/>
            <person name="Lindquist E.A."/>
            <person name="Lipzen A."/>
            <person name="Lundell T."/>
            <person name="Morin E."/>
            <person name="Murat C."/>
            <person name="Riley R."/>
            <person name="Ohm R."/>
            <person name="Sun H."/>
            <person name="Tunlid A."/>
            <person name="Henrissat B."/>
            <person name="Grigoriev I.V."/>
            <person name="Hibbett D.S."/>
            <person name="Martin F."/>
        </authorList>
    </citation>
    <scope>NUCLEOTIDE SEQUENCE [LARGE SCALE GENOMIC DNA]</scope>
    <source>
        <strain evidence="3">Zn</strain>
    </source>
</reference>
<feature type="chain" id="PRO_5002165553" description="Glycoside hydrolase family 78 protein" evidence="1">
    <location>
        <begin position="23"/>
        <end position="545"/>
    </location>
</feature>
<dbReference type="Proteomes" id="UP000054321">
    <property type="component" value="Unassembled WGS sequence"/>
</dbReference>
<gene>
    <name evidence="2" type="ORF">OIDMADRAFT_25970</name>
</gene>
<evidence type="ECO:0000256" key="1">
    <source>
        <dbReference type="SAM" id="SignalP"/>
    </source>
</evidence>
<proteinExistence type="predicted"/>
<dbReference type="PANTHER" id="PTHR40616">
    <property type="entry name" value="LINALOOL DEHYDRATASE_ISOMERASE DOMAIN-CONTAINING PROTEIN"/>
    <property type="match status" value="1"/>
</dbReference>
<dbReference type="InParanoid" id="A0A0C3HT21"/>
<dbReference type="HOGENOM" id="CLU_023528_0_0_1"/>
<feature type="signal peptide" evidence="1">
    <location>
        <begin position="1"/>
        <end position="22"/>
    </location>
</feature>
<dbReference type="OrthoDB" id="2580323at2759"/>
<sequence>MVSHDLLRVLTFGLLAVGRVRSVQLSNYAQQMSNEAMGFLDQIYDCDAGYLNYFYYPLAAGPHETRSSVWYATGLLQRNRGNDVEEAVKIITNVIHGQEKNTSVQWYGDYTVYPEQPTVGTAAYPPVIYNSWDPNWRGFIGTNLIVIYEEFSHLLPANVQELILESLHNNTIGDSYRVGGIDGDNLRPAYSNAWLMRTVATSWTGLKLKNSNMTQAGNADATQFLDLFNLNGTLSEFGGPTYAGVSLYALTIAAKYLPASTVIGQHAARVIQEIWDYESSLWNANLRNFAGPWDRSYGYDMNKYVAIMSEWIWALIGKDGVWKQKSPIYTMTHADDFEYAPLIAVLSTFHKTLVSKATIQKLTTFAGEHTYTGHAYAPPADYEPRNISTWLSANLTIGTDSFNQSVVGGYSEDSTSFSPSVVQWLRPDGSVGYFNLYPTETALKASVTPYALNLEYPLGNSSSTFTFVLASNPLGAARDISSFGDVDGLTIAVSGGSVNPVPEISFCGLVGGSCNIIHEFEFWNVTFSMPADSTEIPSISFKFAF</sequence>
<keyword evidence="1" id="KW-0732">Signal</keyword>